<proteinExistence type="predicted"/>
<protein>
    <submittedName>
        <fullName evidence="1">Methyltransferase domain-containing protein</fullName>
    </submittedName>
</protein>
<dbReference type="PANTHER" id="PTHR43861:SF6">
    <property type="entry name" value="METHYLTRANSFERASE TYPE 11"/>
    <property type="match status" value="1"/>
</dbReference>
<evidence type="ECO:0000313" key="1">
    <source>
        <dbReference type="EMBL" id="SKB93568.1"/>
    </source>
</evidence>
<dbReference type="OrthoDB" id="1524727at2"/>
<sequence>MKKLEKLDYRLPKWDMTDLQERHCPICGTLENKQLYLRPDNLVVKNCGVCSVYYISPSPSPEQINQFYAQYDSNHRKTKDLRINKSKLDLIFGTDHFGDLRIRKLASMVDFKNSSFLDVGFGIPYFLYHLQKLGGNVFGVEYDNQAIDYARQSGLDNVFFGKISDLPKELKFDVISMNDLIEHPLNPLDLLNEAFERLNPGGRILIWTPNGDFSKKDPNSTTFRVDLEHMQYFTTKSIAYLASKLNASIEHLECYGFPALGDLVAPQTAMTTAMSKLKTRLKDFYPVHMANEFKRLYLKRAYEFNNRKGSYHLFAILQKK</sequence>
<organism evidence="1 2">
    <name type="scientific">Daejeonella lutea</name>
    <dbReference type="NCBI Taxonomy" id="572036"/>
    <lineage>
        <taxon>Bacteria</taxon>
        <taxon>Pseudomonadati</taxon>
        <taxon>Bacteroidota</taxon>
        <taxon>Sphingobacteriia</taxon>
        <taxon>Sphingobacteriales</taxon>
        <taxon>Sphingobacteriaceae</taxon>
        <taxon>Daejeonella</taxon>
    </lineage>
</organism>
<reference evidence="2" key="1">
    <citation type="submission" date="2017-02" db="EMBL/GenBank/DDBJ databases">
        <authorList>
            <person name="Varghese N."/>
            <person name="Submissions S."/>
        </authorList>
    </citation>
    <scope>NUCLEOTIDE SEQUENCE [LARGE SCALE GENOMIC DNA]</scope>
    <source>
        <strain evidence="2">DSM 22385</strain>
    </source>
</reference>
<dbReference type="SUPFAM" id="SSF53335">
    <property type="entry name" value="S-adenosyl-L-methionine-dependent methyltransferases"/>
    <property type="match status" value="1"/>
</dbReference>
<dbReference type="PANTHER" id="PTHR43861">
    <property type="entry name" value="TRANS-ACONITATE 2-METHYLTRANSFERASE-RELATED"/>
    <property type="match status" value="1"/>
</dbReference>
<dbReference type="EMBL" id="FUYR01000007">
    <property type="protein sequence ID" value="SKB93568.1"/>
    <property type="molecule type" value="Genomic_DNA"/>
</dbReference>
<keyword evidence="1" id="KW-0808">Transferase</keyword>
<dbReference type="InterPro" id="IPR029063">
    <property type="entry name" value="SAM-dependent_MTases_sf"/>
</dbReference>
<dbReference type="Gene3D" id="3.40.50.150">
    <property type="entry name" value="Vaccinia Virus protein VP39"/>
    <property type="match status" value="1"/>
</dbReference>
<dbReference type="AlphaFoldDB" id="A0A1T5FBW9"/>
<name>A0A1T5FBW9_9SPHI</name>
<evidence type="ECO:0000313" key="2">
    <source>
        <dbReference type="Proteomes" id="UP000189981"/>
    </source>
</evidence>
<dbReference type="GO" id="GO:0032259">
    <property type="term" value="P:methylation"/>
    <property type="evidence" value="ECO:0007669"/>
    <property type="project" value="UniProtKB-KW"/>
</dbReference>
<dbReference type="Pfam" id="PF13489">
    <property type="entry name" value="Methyltransf_23"/>
    <property type="match status" value="1"/>
</dbReference>
<keyword evidence="2" id="KW-1185">Reference proteome</keyword>
<dbReference type="GO" id="GO:0008168">
    <property type="term" value="F:methyltransferase activity"/>
    <property type="evidence" value="ECO:0007669"/>
    <property type="project" value="UniProtKB-KW"/>
</dbReference>
<dbReference type="CDD" id="cd02440">
    <property type="entry name" value="AdoMet_MTases"/>
    <property type="match status" value="1"/>
</dbReference>
<keyword evidence="1" id="KW-0489">Methyltransferase</keyword>
<dbReference type="RefSeq" id="WP_079704071.1">
    <property type="nucleotide sequence ID" value="NZ_FUYR01000007.1"/>
</dbReference>
<dbReference type="STRING" id="572036.SAMN05661099_3573"/>
<dbReference type="Proteomes" id="UP000189981">
    <property type="component" value="Unassembled WGS sequence"/>
</dbReference>
<gene>
    <name evidence="1" type="ORF">SAMN05661099_3573</name>
</gene>
<accession>A0A1T5FBW9</accession>